<dbReference type="PROSITE" id="PS50887">
    <property type="entry name" value="GGDEF"/>
    <property type="match status" value="1"/>
</dbReference>
<dbReference type="InterPro" id="IPR043128">
    <property type="entry name" value="Rev_trsase/Diguanyl_cyclase"/>
</dbReference>
<dbReference type="OrthoDB" id="9812260at2"/>
<dbReference type="CDD" id="cd01949">
    <property type="entry name" value="GGDEF"/>
    <property type="match status" value="1"/>
</dbReference>
<gene>
    <name evidence="5" type="ORF">X474_18250</name>
</gene>
<evidence type="ECO:0000256" key="3">
    <source>
        <dbReference type="SAM" id="Phobius"/>
    </source>
</evidence>
<feature type="transmembrane region" description="Helical" evidence="3">
    <location>
        <begin position="328"/>
        <end position="346"/>
    </location>
</feature>
<accession>A0A0D2JA36</accession>
<dbReference type="Pfam" id="PF07695">
    <property type="entry name" value="7TMR-DISM_7TM"/>
    <property type="match status" value="1"/>
</dbReference>
<organism evidence="5 6">
    <name type="scientific">Dethiosulfatarculus sandiegensis</name>
    <dbReference type="NCBI Taxonomy" id="1429043"/>
    <lineage>
        <taxon>Bacteria</taxon>
        <taxon>Pseudomonadati</taxon>
        <taxon>Thermodesulfobacteriota</taxon>
        <taxon>Desulfarculia</taxon>
        <taxon>Desulfarculales</taxon>
        <taxon>Desulfarculaceae</taxon>
        <taxon>Dethiosulfatarculus</taxon>
    </lineage>
</organism>
<evidence type="ECO:0000313" key="6">
    <source>
        <dbReference type="Proteomes" id="UP000032233"/>
    </source>
</evidence>
<dbReference type="Gene3D" id="3.30.70.270">
    <property type="match status" value="1"/>
</dbReference>
<dbReference type="PROSITE" id="PS51257">
    <property type="entry name" value="PROKAR_LIPOPROTEIN"/>
    <property type="match status" value="1"/>
</dbReference>
<dbReference type="AlphaFoldDB" id="A0A0D2JA36"/>
<dbReference type="Pfam" id="PF00990">
    <property type="entry name" value="GGDEF"/>
    <property type="match status" value="1"/>
</dbReference>
<name>A0A0D2JA36_9BACT</name>
<feature type="transmembrane region" description="Helical" evidence="3">
    <location>
        <begin position="202"/>
        <end position="223"/>
    </location>
</feature>
<dbReference type="Gene3D" id="2.60.40.2380">
    <property type="match status" value="1"/>
</dbReference>
<dbReference type="InterPro" id="IPR000160">
    <property type="entry name" value="GGDEF_dom"/>
</dbReference>
<proteinExistence type="predicted"/>
<dbReference type="InterPro" id="IPR050469">
    <property type="entry name" value="Diguanylate_Cyclase"/>
</dbReference>
<dbReference type="EC" id="2.7.7.65" evidence="1"/>
<dbReference type="Pfam" id="PF07696">
    <property type="entry name" value="7TMR-DISMED2"/>
    <property type="match status" value="1"/>
</dbReference>
<evidence type="ECO:0000256" key="2">
    <source>
        <dbReference type="ARBA" id="ARBA00034247"/>
    </source>
</evidence>
<sequence length="591" mass="65857">MNSISRSGHIVWLCLFLVSACPVSGYALDKAIVLQLNAAEQSYSLDQALTILKDPTRKLTISHVSSPPWSGEFKPAGNTALVIQDPKAAYWVRFRLAPFAPQESKQKSERLFLKLGCPLVALVDFYIPSETISRGFKVIRGGFFRNQPDTSYLTESLVFPLPKNLAEPPTFYMRLKSLNPVVIPFHLETERSLFQKARQETLLLGGFYGLLLALILFNLFLLVSLRIQAIFWYIATLIFTGLFQVGMDGLAREFAPAWSLFLFNNNQLCLWLSFLHLTSIMFAKELLQTKTYLKNWNRSLNILALLWLTAAGACLLLPISLLNDPLDMLVLLSTLAVLGLGITGLIKKIRISGLFLAAVLSSGIGGSLFVLTEWGILAYSAYSYYALHCGLALDALFLSLALSQTVRYLQKKNKVFQKKHDQLEAISLTDSLTGLKNRRFLKKQLPEDIEEAKLKKAPLGLLMMDLDDFKTFNDQFGHQAGDRLLAQLGGLITTNIRGKDWAGRYGGEEFVVVLKGADQDESLIVGERIRTSLESLEFNLADSGKKARQITISIGLANLEPHDNDRTLIGRADQALYQAKAKGKNITIISD</sequence>
<feature type="domain" description="GGDEF" evidence="4">
    <location>
        <begin position="457"/>
        <end position="591"/>
    </location>
</feature>
<dbReference type="SMART" id="SM00267">
    <property type="entry name" value="GGDEF"/>
    <property type="match status" value="1"/>
</dbReference>
<keyword evidence="3" id="KW-0812">Transmembrane</keyword>
<dbReference type="FunFam" id="3.30.70.270:FF:000001">
    <property type="entry name" value="Diguanylate cyclase domain protein"/>
    <property type="match status" value="1"/>
</dbReference>
<dbReference type="SUPFAM" id="SSF55073">
    <property type="entry name" value="Nucleotide cyclase"/>
    <property type="match status" value="1"/>
</dbReference>
<evidence type="ECO:0000256" key="1">
    <source>
        <dbReference type="ARBA" id="ARBA00012528"/>
    </source>
</evidence>
<feature type="transmembrane region" description="Helical" evidence="3">
    <location>
        <begin position="382"/>
        <end position="402"/>
    </location>
</feature>
<dbReference type="InterPro" id="IPR011622">
    <property type="entry name" value="7TMR_DISM_rcpt_extracell_dom2"/>
</dbReference>
<dbReference type="EMBL" id="AZAC01000029">
    <property type="protein sequence ID" value="KIX12546.1"/>
    <property type="molecule type" value="Genomic_DNA"/>
</dbReference>
<dbReference type="STRING" id="1429043.X474_18250"/>
<dbReference type="InterPro" id="IPR011623">
    <property type="entry name" value="7TMR_DISM_rcpt_extracell_dom1"/>
</dbReference>
<keyword evidence="3" id="KW-0472">Membrane</keyword>
<feature type="transmembrane region" description="Helical" evidence="3">
    <location>
        <begin position="299"/>
        <end position="322"/>
    </location>
</feature>
<feature type="transmembrane region" description="Helical" evidence="3">
    <location>
        <begin position="353"/>
        <end position="376"/>
    </location>
</feature>
<keyword evidence="6" id="KW-1185">Reference proteome</keyword>
<evidence type="ECO:0000313" key="5">
    <source>
        <dbReference type="EMBL" id="KIX12546.1"/>
    </source>
</evidence>
<dbReference type="Proteomes" id="UP000032233">
    <property type="component" value="Unassembled WGS sequence"/>
</dbReference>
<dbReference type="InParanoid" id="A0A0D2JA36"/>
<dbReference type="RefSeq" id="WP_044350436.1">
    <property type="nucleotide sequence ID" value="NZ_AZAC01000029.1"/>
</dbReference>
<comment type="caution">
    <text evidence="5">The sequence shown here is derived from an EMBL/GenBank/DDBJ whole genome shotgun (WGS) entry which is preliminary data.</text>
</comment>
<dbReference type="PANTHER" id="PTHR45138">
    <property type="entry name" value="REGULATORY COMPONENTS OF SENSORY TRANSDUCTION SYSTEM"/>
    <property type="match status" value="1"/>
</dbReference>
<comment type="catalytic activity">
    <reaction evidence="2">
        <text>2 GTP = 3',3'-c-di-GMP + 2 diphosphate</text>
        <dbReference type="Rhea" id="RHEA:24898"/>
        <dbReference type="ChEBI" id="CHEBI:33019"/>
        <dbReference type="ChEBI" id="CHEBI:37565"/>
        <dbReference type="ChEBI" id="CHEBI:58805"/>
        <dbReference type="EC" id="2.7.7.65"/>
    </reaction>
</comment>
<protein>
    <recommendedName>
        <fullName evidence="1">diguanylate cyclase</fullName>
        <ecNumber evidence="1">2.7.7.65</ecNumber>
    </recommendedName>
</protein>
<evidence type="ECO:0000259" key="4">
    <source>
        <dbReference type="PROSITE" id="PS50887"/>
    </source>
</evidence>
<reference evidence="5 6" key="1">
    <citation type="submission" date="2013-11" db="EMBL/GenBank/DDBJ databases">
        <title>Metagenomic analysis of a methanogenic consortium involved in long chain n-alkane degradation.</title>
        <authorList>
            <person name="Davidova I.A."/>
            <person name="Callaghan A.V."/>
            <person name="Wawrik B."/>
            <person name="Pruitt S."/>
            <person name="Marks C."/>
            <person name="Duncan K.E."/>
            <person name="Suflita J.M."/>
        </authorList>
    </citation>
    <scope>NUCLEOTIDE SEQUENCE [LARGE SCALE GENOMIC DNA]</scope>
    <source>
        <strain evidence="5 6">SPR</strain>
    </source>
</reference>
<dbReference type="NCBIfam" id="TIGR00254">
    <property type="entry name" value="GGDEF"/>
    <property type="match status" value="1"/>
</dbReference>
<dbReference type="GO" id="GO:0052621">
    <property type="term" value="F:diguanylate cyclase activity"/>
    <property type="evidence" value="ECO:0007669"/>
    <property type="project" value="UniProtKB-EC"/>
</dbReference>
<dbReference type="InterPro" id="IPR029787">
    <property type="entry name" value="Nucleotide_cyclase"/>
</dbReference>
<dbReference type="PANTHER" id="PTHR45138:SF9">
    <property type="entry name" value="DIGUANYLATE CYCLASE DGCM-RELATED"/>
    <property type="match status" value="1"/>
</dbReference>
<feature type="transmembrane region" description="Helical" evidence="3">
    <location>
        <begin position="230"/>
        <end position="250"/>
    </location>
</feature>
<keyword evidence="3" id="KW-1133">Transmembrane helix</keyword>